<protein>
    <submittedName>
        <fullName evidence="3">YheC/YheD family protein</fullName>
    </submittedName>
</protein>
<sequence length="353" mass="41479">MNSYFPLVGILVSKGSKENIFRGDKLFLRGIQQEVQKIGGLSFVFTPDGFSSTQVTGYFYVDKTKKWAKAVFPLPNVVYNRISSRKAETKNPFIQVVNQCYQKNIPFFNDSFFNKWTIHQILQQNKQLLPHLPKTIIYSDLNSVFSMLYRFKSIYLKPVQGYKGKGIFKVSFHKGLYELYEQEEKTTFTKEELSEEIKKRIEEKQYIIQKEIKTDQFEQCKYDLRAICIYDEKRYNIINIGVRKANKGNILTHVPNGGEIIHLDKIKNRYDKNEIFWLADEVGKSISAAYHFVGEFSLDIGLSRNGHPYIFDINSKPMIFDEEYIQNKRNKELAKLFHTLAVKRKEIEPPFHR</sequence>
<dbReference type="RefSeq" id="WP_328014879.1">
    <property type="nucleotide sequence ID" value="NZ_JARTFS010000003.1"/>
</dbReference>
<evidence type="ECO:0000313" key="4">
    <source>
        <dbReference type="Proteomes" id="UP001342826"/>
    </source>
</evidence>
<accession>A0ABU6NTF2</accession>
<evidence type="ECO:0000256" key="1">
    <source>
        <dbReference type="PROSITE-ProRule" id="PRU00409"/>
    </source>
</evidence>
<evidence type="ECO:0000259" key="2">
    <source>
        <dbReference type="PROSITE" id="PS50975"/>
    </source>
</evidence>
<dbReference type="InterPro" id="IPR026838">
    <property type="entry name" value="YheC/D"/>
</dbReference>
<reference evidence="3 4" key="1">
    <citation type="submission" date="2023-03" db="EMBL/GenBank/DDBJ databases">
        <title>Bacillus Genome Sequencing.</title>
        <authorList>
            <person name="Dunlap C."/>
        </authorList>
    </citation>
    <scope>NUCLEOTIDE SEQUENCE [LARGE SCALE GENOMIC DNA]</scope>
    <source>
        <strain evidence="3 4">NRS-1717</strain>
    </source>
</reference>
<dbReference type="PROSITE" id="PS50975">
    <property type="entry name" value="ATP_GRASP"/>
    <property type="match status" value="1"/>
</dbReference>
<dbReference type="Pfam" id="PF14398">
    <property type="entry name" value="ATPgrasp_YheCD"/>
    <property type="match status" value="1"/>
</dbReference>
<feature type="domain" description="ATP-grasp" evidence="2">
    <location>
        <begin position="126"/>
        <end position="342"/>
    </location>
</feature>
<gene>
    <name evidence="3" type="ORF">P9271_03620</name>
</gene>
<keyword evidence="1" id="KW-0547">Nucleotide-binding</keyword>
<keyword evidence="4" id="KW-1185">Reference proteome</keyword>
<name>A0ABU6NTF2_9BACI</name>
<organism evidence="3 4">
    <name type="scientific">Metabacillus fastidiosus</name>
    <dbReference type="NCBI Taxonomy" id="1458"/>
    <lineage>
        <taxon>Bacteria</taxon>
        <taxon>Bacillati</taxon>
        <taxon>Bacillota</taxon>
        <taxon>Bacilli</taxon>
        <taxon>Bacillales</taxon>
        <taxon>Bacillaceae</taxon>
        <taxon>Metabacillus</taxon>
    </lineage>
</organism>
<proteinExistence type="predicted"/>
<dbReference type="EMBL" id="JARTFS010000003">
    <property type="protein sequence ID" value="MED4400432.1"/>
    <property type="molecule type" value="Genomic_DNA"/>
</dbReference>
<dbReference type="InterPro" id="IPR011761">
    <property type="entry name" value="ATP-grasp"/>
</dbReference>
<keyword evidence="1" id="KW-0067">ATP-binding</keyword>
<comment type="caution">
    <text evidence="3">The sequence shown here is derived from an EMBL/GenBank/DDBJ whole genome shotgun (WGS) entry which is preliminary data.</text>
</comment>
<dbReference type="SUPFAM" id="SSF56059">
    <property type="entry name" value="Glutathione synthetase ATP-binding domain-like"/>
    <property type="match status" value="1"/>
</dbReference>
<dbReference type="Proteomes" id="UP001342826">
    <property type="component" value="Unassembled WGS sequence"/>
</dbReference>
<evidence type="ECO:0000313" key="3">
    <source>
        <dbReference type="EMBL" id="MED4400432.1"/>
    </source>
</evidence>